<dbReference type="GO" id="GO:0003677">
    <property type="term" value="F:DNA binding"/>
    <property type="evidence" value="ECO:0007669"/>
    <property type="project" value="InterPro"/>
</dbReference>
<name>A0A1M6W9Z1_9ACTN</name>
<dbReference type="Proteomes" id="UP000184452">
    <property type="component" value="Unassembled WGS sequence"/>
</dbReference>
<keyword evidence="3" id="KW-1185">Reference proteome</keyword>
<dbReference type="InterPro" id="IPR043917">
    <property type="entry name" value="DUF5753"/>
</dbReference>
<dbReference type="InterPro" id="IPR001387">
    <property type="entry name" value="Cro/C1-type_HTH"/>
</dbReference>
<protein>
    <submittedName>
        <fullName evidence="2">Helix-turn-helix domain-containing protein</fullName>
    </submittedName>
</protein>
<dbReference type="EMBL" id="FQZK01000041">
    <property type="protein sequence ID" value="SHK90449.1"/>
    <property type="molecule type" value="Genomic_DNA"/>
</dbReference>
<evidence type="ECO:0000313" key="2">
    <source>
        <dbReference type="EMBL" id="SHK90449.1"/>
    </source>
</evidence>
<dbReference type="STRING" id="758803.SAMN05421803_14126"/>
<dbReference type="AlphaFoldDB" id="A0A1M6W9Z1"/>
<dbReference type="OrthoDB" id="5177725at2"/>
<gene>
    <name evidence="2" type="ORF">SAMN05421803_14126</name>
</gene>
<dbReference type="InterPro" id="IPR010982">
    <property type="entry name" value="Lambda_DNA-bd_dom_sf"/>
</dbReference>
<accession>A0A1M6W9Z1</accession>
<feature type="domain" description="HTH cro/C1-type" evidence="1">
    <location>
        <begin position="15"/>
        <end position="77"/>
    </location>
</feature>
<dbReference type="Pfam" id="PF19054">
    <property type="entry name" value="DUF5753"/>
    <property type="match status" value="1"/>
</dbReference>
<evidence type="ECO:0000313" key="3">
    <source>
        <dbReference type="Proteomes" id="UP000184452"/>
    </source>
</evidence>
<sequence length="279" mass="31283">MALSPPRSKRTLSRRLRERREAVELTADQVVARAREMGERTISASTITRMERDEWLRPKIEMVELLLTIYDSPPAERAELIQLTREARQRGWWNAYSDVVGKGLLTGLEPGASRIREVSVALIPGLLQIEAYARAVIVGGGITRAEEIDRRVEVRMLRQRLLSSGDAPQYWAIIDEAALRKIPAELRKNQVRHLLEVQRPNLRVQVLPDSAGLHAAASAGFTLLDFPDDTGLVYVENARNQDIYDSAEDLTAFDLVYQYVSAAALSIPESTAVLENLLT</sequence>
<reference evidence="2 3" key="1">
    <citation type="submission" date="2016-11" db="EMBL/GenBank/DDBJ databases">
        <authorList>
            <person name="Jaros S."/>
            <person name="Januszkiewicz K."/>
            <person name="Wedrychowicz H."/>
        </authorList>
    </citation>
    <scope>NUCLEOTIDE SEQUENCE [LARGE SCALE GENOMIC DNA]</scope>
    <source>
        <strain evidence="2 3">CGMCC 4.5723</strain>
    </source>
</reference>
<dbReference type="Pfam" id="PF13560">
    <property type="entry name" value="HTH_31"/>
    <property type="match status" value="1"/>
</dbReference>
<dbReference type="SMART" id="SM00530">
    <property type="entry name" value="HTH_XRE"/>
    <property type="match status" value="1"/>
</dbReference>
<dbReference type="Gene3D" id="1.10.260.40">
    <property type="entry name" value="lambda repressor-like DNA-binding domains"/>
    <property type="match status" value="1"/>
</dbReference>
<proteinExistence type="predicted"/>
<dbReference type="SUPFAM" id="SSF47413">
    <property type="entry name" value="lambda repressor-like DNA-binding domains"/>
    <property type="match status" value="1"/>
</dbReference>
<dbReference type="RefSeq" id="WP_073384308.1">
    <property type="nucleotide sequence ID" value="NZ_FQZK01000041.1"/>
</dbReference>
<organism evidence="2 3">
    <name type="scientific">Nocardiopsis flavescens</name>
    <dbReference type="NCBI Taxonomy" id="758803"/>
    <lineage>
        <taxon>Bacteria</taxon>
        <taxon>Bacillati</taxon>
        <taxon>Actinomycetota</taxon>
        <taxon>Actinomycetes</taxon>
        <taxon>Streptosporangiales</taxon>
        <taxon>Nocardiopsidaceae</taxon>
        <taxon>Nocardiopsis</taxon>
    </lineage>
</organism>
<evidence type="ECO:0000259" key="1">
    <source>
        <dbReference type="SMART" id="SM00530"/>
    </source>
</evidence>